<comment type="caution">
    <text evidence="2">The sequence shown here is derived from an EMBL/GenBank/DDBJ whole genome shotgun (WGS) entry which is preliminary data.</text>
</comment>
<dbReference type="EMBL" id="JACBNQ010000023">
    <property type="protein sequence ID" value="NYB75566.1"/>
    <property type="molecule type" value="Genomic_DNA"/>
</dbReference>
<keyword evidence="3" id="KW-1185">Reference proteome</keyword>
<evidence type="ECO:0000313" key="2">
    <source>
        <dbReference type="EMBL" id="NYB75566.1"/>
    </source>
</evidence>
<gene>
    <name evidence="2" type="ORF">HZF24_15570</name>
</gene>
<keyword evidence="1" id="KW-0812">Transmembrane</keyword>
<dbReference type="Pfam" id="PF19807">
    <property type="entry name" value="DUF6290"/>
    <property type="match status" value="1"/>
</dbReference>
<organism evidence="2 3">
    <name type="scientific">Sedimentibacter hydroxybenzoicus DSM 7310</name>
    <dbReference type="NCBI Taxonomy" id="1123245"/>
    <lineage>
        <taxon>Bacteria</taxon>
        <taxon>Bacillati</taxon>
        <taxon>Bacillota</taxon>
        <taxon>Tissierellia</taxon>
        <taxon>Sedimentibacter</taxon>
    </lineage>
</organism>
<dbReference type="Proteomes" id="UP000611629">
    <property type="component" value="Unassembled WGS sequence"/>
</dbReference>
<reference evidence="2" key="1">
    <citation type="submission" date="2020-07" db="EMBL/GenBank/DDBJ databases">
        <title>Genomic analysis of a strain of Sedimentibacter Hydroxybenzoicus DSM7310.</title>
        <authorList>
            <person name="Ma S."/>
        </authorList>
    </citation>
    <scope>NUCLEOTIDE SEQUENCE</scope>
    <source>
        <strain evidence="2">DSM 7310</strain>
    </source>
</reference>
<dbReference type="RefSeq" id="WP_179239276.1">
    <property type="nucleotide sequence ID" value="NZ_JACBNQ010000023.1"/>
</dbReference>
<feature type="transmembrane region" description="Helical" evidence="1">
    <location>
        <begin position="193"/>
        <end position="214"/>
    </location>
</feature>
<accession>A0A974BMH2</accession>
<evidence type="ECO:0000256" key="1">
    <source>
        <dbReference type="SAM" id="Phobius"/>
    </source>
</evidence>
<feature type="transmembrane region" description="Helical" evidence="1">
    <location>
        <begin position="253"/>
        <end position="275"/>
    </location>
</feature>
<dbReference type="AlphaFoldDB" id="A0A974BMH2"/>
<name>A0A974BMH2_SEDHY</name>
<keyword evidence="1" id="KW-0472">Membrane</keyword>
<dbReference type="InterPro" id="IPR046257">
    <property type="entry name" value="DUF6290"/>
</dbReference>
<sequence>MKNTLWALLIIVLIASLMLIYVESNTYGGMAEFCLNEPVSAEKIKDALEQGKVYDYLIVYDLYNRESSKVYKGNMNLLLAGRIKENTDIGFSEREVLMGDDFAERNYAYNPIGQNHEFNNAGYTVTAIVNDSHDVYYSDLNLLENQNIKRQRIYAVLKDKDGIKIEENTLLSILKSKGIVSDAHIYYDNLSKLLLKLIILCFISFFICAIYNIIKRLRKLLRSIFSEYKNNKYDVGVWEYINRSENLGLIRGILLYLSALLTSIICIAVLLIRYLNLRMPYRFNPVSPKSIYGMIKSFFDLVSYYLHNGITEMSVIAFKIVLSMVMALIFYVVVIILKRLEYRYDLKVVKEYENEKKNSKVKHYSLNEVKKELGIDA</sequence>
<protein>
    <submittedName>
        <fullName evidence="2">ABC transporter permease</fullName>
    </submittedName>
</protein>
<proteinExistence type="predicted"/>
<evidence type="ECO:0000313" key="3">
    <source>
        <dbReference type="Proteomes" id="UP000611629"/>
    </source>
</evidence>
<feature type="transmembrane region" description="Helical" evidence="1">
    <location>
        <begin position="316"/>
        <end position="337"/>
    </location>
</feature>
<keyword evidence="1" id="KW-1133">Transmembrane helix</keyword>